<organism evidence="4 5">
    <name type="scientific">Dipteronia sinensis</name>
    <dbReference type="NCBI Taxonomy" id="43782"/>
    <lineage>
        <taxon>Eukaryota</taxon>
        <taxon>Viridiplantae</taxon>
        <taxon>Streptophyta</taxon>
        <taxon>Embryophyta</taxon>
        <taxon>Tracheophyta</taxon>
        <taxon>Spermatophyta</taxon>
        <taxon>Magnoliopsida</taxon>
        <taxon>eudicotyledons</taxon>
        <taxon>Gunneridae</taxon>
        <taxon>Pentapetalae</taxon>
        <taxon>rosids</taxon>
        <taxon>malvids</taxon>
        <taxon>Sapindales</taxon>
        <taxon>Sapindaceae</taxon>
        <taxon>Hippocastanoideae</taxon>
        <taxon>Acereae</taxon>
        <taxon>Dipteronia</taxon>
    </lineage>
</organism>
<dbReference type="SMART" id="SM00256">
    <property type="entry name" value="FBOX"/>
    <property type="match status" value="1"/>
</dbReference>
<comment type="caution">
    <text evidence="4">The sequence shown here is derived from an EMBL/GenBank/DDBJ whole genome shotgun (WGS) entry which is preliminary data.</text>
</comment>
<dbReference type="Pfam" id="PF00646">
    <property type="entry name" value="F-box"/>
    <property type="match status" value="1"/>
</dbReference>
<keyword evidence="5" id="KW-1185">Reference proteome</keyword>
<evidence type="ECO:0000313" key="4">
    <source>
        <dbReference type="EMBL" id="KAK3183160.1"/>
    </source>
</evidence>
<dbReference type="PANTHER" id="PTHR14939">
    <property type="entry name" value="F-BOX ONLY PROTEIN 22"/>
    <property type="match status" value="1"/>
</dbReference>
<evidence type="ECO:0000313" key="5">
    <source>
        <dbReference type="Proteomes" id="UP001281410"/>
    </source>
</evidence>
<accession>A0AAD9ZJM1</accession>
<feature type="domain" description="FIST C-domain" evidence="3">
    <location>
        <begin position="343"/>
        <end position="503"/>
    </location>
</feature>
<protein>
    <submittedName>
        <fullName evidence="4">Uncharacterized protein</fullName>
    </submittedName>
</protein>
<dbReference type="GO" id="GO:0032436">
    <property type="term" value="P:positive regulation of proteasomal ubiquitin-dependent protein catabolic process"/>
    <property type="evidence" value="ECO:0007669"/>
    <property type="project" value="TreeGrafter"/>
</dbReference>
<feature type="region of interest" description="Disordered" evidence="1">
    <location>
        <begin position="1"/>
        <end position="28"/>
    </location>
</feature>
<dbReference type="EMBL" id="JANJYJ010000010">
    <property type="protein sequence ID" value="KAK3183160.1"/>
    <property type="molecule type" value="Genomic_DNA"/>
</dbReference>
<dbReference type="InterPro" id="IPR019494">
    <property type="entry name" value="FIST_C"/>
</dbReference>
<reference evidence="4" key="1">
    <citation type="journal article" date="2023" name="Plant J.">
        <title>Genome sequences and population genomics provide insights into the demographic history, inbreeding, and mutation load of two 'living fossil' tree species of Dipteronia.</title>
        <authorList>
            <person name="Feng Y."/>
            <person name="Comes H.P."/>
            <person name="Chen J."/>
            <person name="Zhu S."/>
            <person name="Lu R."/>
            <person name="Zhang X."/>
            <person name="Li P."/>
            <person name="Qiu J."/>
            <person name="Olsen K.M."/>
            <person name="Qiu Y."/>
        </authorList>
    </citation>
    <scope>NUCLEOTIDE SEQUENCE</scope>
    <source>
        <strain evidence="4">NBL</strain>
    </source>
</reference>
<dbReference type="InterPro" id="IPR001810">
    <property type="entry name" value="F-box_dom"/>
</dbReference>
<dbReference type="GO" id="GO:0000209">
    <property type="term" value="P:protein polyubiquitination"/>
    <property type="evidence" value="ECO:0007669"/>
    <property type="project" value="TreeGrafter"/>
</dbReference>
<dbReference type="SMART" id="SM01204">
    <property type="entry name" value="FIST_C"/>
    <property type="match status" value="1"/>
</dbReference>
<dbReference type="PANTHER" id="PTHR14939:SF5">
    <property type="entry name" value="F-BOX ONLY PROTEIN 22"/>
    <property type="match status" value="1"/>
</dbReference>
<feature type="domain" description="F-box" evidence="2">
    <location>
        <begin position="32"/>
        <end position="72"/>
    </location>
</feature>
<sequence length="541" mass="59272">MSSLFGNLGPSTMDEKQPSSSSSSSKNMFGPMNEDLLQNILSRLPAKSFASAACVTNSWNKVCSRILSRPKIASAVSLKSSLHIAMQEVIDKVLSEPIRPHFAIANVGSGSCLKNILPLLLKTLGSQTPIILSTVSGIMGRDALTDEFREVMFRRDEYINDDVDLHAGIVLTIGFVPGLKVDVIPILRTAMVPQVSMIDQFVMDIRNYTISVSGCTSPIGIIMFGDQGIDQRNIIEKLDYAMSRETVIVGDEGSHFLYRSRNDLRNVGESPKHYVDAVALVFASDRDKPQGAGEIQFHVALSKGVSAVGPRHKAVSVRTNNSDYVTWLTARREGGQVLDGQQILDNIYDELENRVANPELYIGVTKRRKCSIGSEKTGRITSLAFHGVARGDEEYLYVDGYGIKSGDYFQFYHSDPNSALAACQNVSVHLRNLKLNSSKNCLHTRGVGDKVDRKEVLGGLIFSCCGRGDSFFGRVNVDSSPFLENFPEAPLAGINCAGEIGRGSSSLMGQESREESSVHCCLHYYSTVYLLMLYTPAPSER</sequence>
<dbReference type="InterPro" id="IPR036047">
    <property type="entry name" value="F-box-like_dom_sf"/>
</dbReference>
<gene>
    <name evidence="4" type="ORF">Dsin_030446</name>
</gene>
<dbReference type="AlphaFoldDB" id="A0AAD9ZJM1"/>
<evidence type="ECO:0000259" key="3">
    <source>
        <dbReference type="SMART" id="SM01204"/>
    </source>
</evidence>
<dbReference type="SUPFAM" id="SSF81383">
    <property type="entry name" value="F-box domain"/>
    <property type="match status" value="1"/>
</dbReference>
<name>A0AAD9ZJM1_9ROSI</name>
<evidence type="ECO:0000259" key="2">
    <source>
        <dbReference type="SMART" id="SM00256"/>
    </source>
</evidence>
<dbReference type="Pfam" id="PF10442">
    <property type="entry name" value="FIST_C"/>
    <property type="match status" value="1"/>
</dbReference>
<evidence type="ECO:0000256" key="1">
    <source>
        <dbReference type="SAM" id="MobiDB-lite"/>
    </source>
</evidence>
<dbReference type="Proteomes" id="UP001281410">
    <property type="component" value="Unassembled WGS sequence"/>
</dbReference>
<proteinExistence type="predicted"/>